<evidence type="ECO:0000259" key="5">
    <source>
        <dbReference type="PROSITE" id="PS51192"/>
    </source>
</evidence>
<evidence type="ECO:0000256" key="3">
    <source>
        <dbReference type="ARBA" id="ARBA00022806"/>
    </source>
</evidence>
<dbReference type="SMART" id="SM00490">
    <property type="entry name" value="HELICc"/>
    <property type="match status" value="1"/>
</dbReference>
<dbReference type="SUPFAM" id="SSF52540">
    <property type="entry name" value="P-loop containing nucleoside triphosphate hydrolases"/>
    <property type="match status" value="1"/>
</dbReference>
<dbReference type="OrthoDB" id="9815222at2"/>
<dbReference type="GO" id="GO:0016787">
    <property type="term" value="F:hydrolase activity"/>
    <property type="evidence" value="ECO:0007669"/>
    <property type="project" value="UniProtKB-KW"/>
</dbReference>
<organism evidence="7 8">
    <name type="scientific">Sedimenticola thiotaurini</name>
    <dbReference type="NCBI Taxonomy" id="1543721"/>
    <lineage>
        <taxon>Bacteria</taxon>
        <taxon>Pseudomonadati</taxon>
        <taxon>Pseudomonadota</taxon>
        <taxon>Gammaproteobacteria</taxon>
        <taxon>Chromatiales</taxon>
        <taxon>Sedimenticolaceae</taxon>
        <taxon>Sedimenticola</taxon>
    </lineage>
</organism>
<dbReference type="PANTHER" id="PTHR47961">
    <property type="entry name" value="DNA POLYMERASE THETA, PUTATIVE (AFU_ORTHOLOGUE AFUA_1G05260)-RELATED"/>
    <property type="match status" value="1"/>
</dbReference>
<reference evidence="7 8" key="1">
    <citation type="journal article" date="2015" name="Genome Announc.">
        <title>Complete Genome Sequence of Sedimenticola thiotaurini Strain SIP-G1, a Polyphosphate- and Polyhydroxyalkanoate-Accumulating Sulfur-Oxidizing Gammaproteobacterium Isolated from Salt Marsh Sediments.</title>
        <authorList>
            <person name="Flood B.E."/>
            <person name="Jones D.S."/>
            <person name="Bailey J.V."/>
        </authorList>
    </citation>
    <scope>NUCLEOTIDE SEQUENCE [LARGE SCALE GENOMIC DNA]</scope>
    <source>
        <strain evidence="7 8">SIP-G1</strain>
    </source>
</reference>
<dbReference type="EMBL" id="CP011412">
    <property type="protein sequence ID" value="AKH19515.1"/>
    <property type="molecule type" value="Genomic_DNA"/>
</dbReference>
<name>A0A0F7JXI6_9GAMM</name>
<dbReference type="InterPro" id="IPR014001">
    <property type="entry name" value="Helicase_ATP-bd"/>
</dbReference>
<evidence type="ECO:0000256" key="1">
    <source>
        <dbReference type="ARBA" id="ARBA00022741"/>
    </source>
</evidence>
<evidence type="ECO:0000259" key="6">
    <source>
        <dbReference type="PROSITE" id="PS51194"/>
    </source>
</evidence>
<sequence length="864" mass="98131">MTQIYSQAANHEDFIRVFDKLLEKLFLEDKVADNVQIDLDNEEIKKATWLASIAALSDDDKERNMANAFGALLHLTDRENEIYKRVCYILQSRAGNLITSSHIPKLFHKENTLSDYGTLLNFELAAHRALLEHEFSDDTKIFFTEFQKKLWESLNSGENIAISAPTSAGKSFIIKKYIMELVEVGAKNIVFIVPTKALINQVSNVLKSQLHEKAHVYTTYIANEEDNLATIYVLTPERCLKLLQDKNITPPELIFMDEVHNIEAGSRGVIFENILYRVISTWTSTQLVVAGPFINSLSDSIKKICNVSIIDHQTLSSPVFQVRSALTFFPNKKIAQYKISSPTQRIISGDIKLRKSLYSKIKTNKGEALEVIADMFSPEDHNIYYAPKKNLAEKWASKIAPVIASKNPKIIEAADSRVKDLIDFLSEEVHPDYSLIRTLRLGVAYHHAGLPDIVRQEVEELYSESIIKNIVCTSTLLQGVNLPADRLIVISPKVNSDDMPAFDFLNLLGRAGRANTKLYGEIYCIDIVDDEWGSKKLETEVNKTVDTSTNIFLKKNEDHLSVIADMSGDQIREMTGDKDIYGNLSYLRAIFKTDRNHFDRILSSSGVSSENVEDFSKKLESMYEGMTIPQELIAKNPFIDPILQNKLFGAIQAEGIENWLISRKPMTNGGRDSDSVAFQEKSYYFQLWSIFNRLNDIFNIEYEINGDGYAKDNYINIGRLVRDAHRWMTGKKHKFFILDLIGENNNDEKEVDKAARRITSHISTNLTFIAVKYLMLWADMVSYFLNEEEVEENAYILNLPSMLEMGSYDPVVLELMSCGINRSVALSISSKIKKIDSSAEKALSAINKEKLPNIFKRHLMKAGY</sequence>
<dbReference type="PATRIC" id="fig|1543721.4.peg.662"/>
<keyword evidence="4" id="KW-0067">ATP-binding</keyword>
<dbReference type="PROSITE" id="PS51194">
    <property type="entry name" value="HELICASE_CTER"/>
    <property type="match status" value="1"/>
</dbReference>
<protein>
    <submittedName>
        <fullName evidence="7">DEAD/DEAH box helicase</fullName>
    </submittedName>
</protein>
<evidence type="ECO:0000313" key="7">
    <source>
        <dbReference type="EMBL" id="AKH19515.1"/>
    </source>
</evidence>
<dbReference type="GO" id="GO:0004386">
    <property type="term" value="F:helicase activity"/>
    <property type="evidence" value="ECO:0007669"/>
    <property type="project" value="UniProtKB-KW"/>
</dbReference>
<dbReference type="PANTHER" id="PTHR47961:SF6">
    <property type="entry name" value="DNA-DIRECTED DNA POLYMERASE"/>
    <property type="match status" value="1"/>
</dbReference>
<dbReference type="InterPro" id="IPR001650">
    <property type="entry name" value="Helicase_C-like"/>
</dbReference>
<keyword evidence="8" id="KW-1185">Reference proteome</keyword>
<feature type="domain" description="Helicase ATP-binding" evidence="5">
    <location>
        <begin position="151"/>
        <end position="302"/>
    </location>
</feature>
<dbReference type="GO" id="GO:0005524">
    <property type="term" value="F:ATP binding"/>
    <property type="evidence" value="ECO:0007669"/>
    <property type="project" value="UniProtKB-KW"/>
</dbReference>
<keyword evidence="3 7" id="KW-0347">Helicase</keyword>
<dbReference type="GO" id="GO:0003676">
    <property type="term" value="F:nucleic acid binding"/>
    <property type="evidence" value="ECO:0007669"/>
    <property type="project" value="InterPro"/>
</dbReference>
<gene>
    <name evidence="7" type="ORF">AAY24_03160</name>
</gene>
<dbReference type="KEGG" id="seds:AAY24_03160"/>
<dbReference type="InterPro" id="IPR050474">
    <property type="entry name" value="Hel308_SKI2-like"/>
</dbReference>
<dbReference type="AlphaFoldDB" id="A0A0F7JXI6"/>
<dbReference type="InterPro" id="IPR011545">
    <property type="entry name" value="DEAD/DEAH_box_helicase_dom"/>
</dbReference>
<accession>A0A0F7JXI6</accession>
<dbReference type="Gene3D" id="3.40.50.300">
    <property type="entry name" value="P-loop containing nucleotide triphosphate hydrolases"/>
    <property type="match status" value="2"/>
</dbReference>
<keyword evidence="2" id="KW-0378">Hydrolase</keyword>
<evidence type="ECO:0000313" key="8">
    <source>
        <dbReference type="Proteomes" id="UP000034410"/>
    </source>
</evidence>
<dbReference type="InterPro" id="IPR027417">
    <property type="entry name" value="P-loop_NTPase"/>
</dbReference>
<evidence type="ECO:0000256" key="2">
    <source>
        <dbReference type="ARBA" id="ARBA00022801"/>
    </source>
</evidence>
<dbReference type="PROSITE" id="PS51192">
    <property type="entry name" value="HELICASE_ATP_BIND_1"/>
    <property type="match status" value="1"/>
</dbReference>
<dbReference type="SMART" id="SM00487">
    <property type="entry name" value="DEXDc"/>
    <property type="match status" value="1"/>
</dbReference>
<feature type="domain" description="Helicase C-terminal" evidence="6">
    <location>
        <begin position="410"/>
        <end position="560"/>
    </location>
</feature>
<dbReference type="Pfam" id="PF00270">
    <property type="entry name" value="DEAD"/>
    <property type="match status" value="1"/>
</dbReference>
<evidence type="ECO:0000256" key="4">
    <source>
        <dbReference type="ARBA" id="ARBA00022840"/>
    </source>
</evidence>
<keyword evidence="1" id="KW-0547">Nucleotide-binding</keyword>
<proteinExistence type="predicted"/>
<dbReference type="Proteomes" id="UP000034410">
    <property type="component" value="Chromosome"/>
</dbReference>
<dbReference type="RefSeq" id="WP_046858453.1">
    <property type="nucleotide sequence ID" value="NZ_CP011412.1"/>
</dbReference>